<accession>A0A2Z6SI18</accession>
<sequence length="294" mass="31972">MTSISTGLTASTSLSQRTSTSSKFKLSQKLLESARARLLEQETQVTLAENVSIENFIDYIENEQDLPVKIRLVDKKVIAYEVVLTPHGVVTGYVIALAYANQLVGASEENLIVGPNSYFTADATIRPRRVPPPPLAQACNSSGYAYPTMVIEVGLGQSIRNLHELTPIYFSRRTTIMIFLLIKIYPVRQNGTRAMVAMLYLRTSPTPNVPVTAISFGNARLNNSVVRYVQNTVGTNVTGFVIGAPPCNGPNIPNYLLNIPANALFNGAPGGIPNGLANGINIDLWEIQDLILNP</sequence>
<evidence type="ECO:0000313" key="1">
    <source>
        <dbReference type="EMBL" id="GBC10450.1"/>
    </source>
</evidence>
<reference evidence="1 3" key="1">
    <citation type="submission" date="2017-11" db="EMBL/GenBank/DDBJ databases">
        <title>The genome of Rhizophagus clarus HR1 reveals common genetic basis of auxotrophy among arbuscular mycorrhizal fungi.</title>
        <authorList>
            <person name="Kobayashi Y."/>
        </authorList>
    </citation>
    <scope>NUCLEOTIDE SEQUENCE [LARGE SCALE GENOMIC DNA]</scope>
    <source>
        <strain evidence="1 3">HR1</strain>
    </source>
</reference>
<gene>
    <name evidence="2" type="ORF">RCL2_001697800</name>
    <name evidence="1" type="ORF">RclHR1_09640001</name>
</gene>
<dbReference type="EMBL" id="BEXD01004386">
    <property type="protein sequence ID" value="GBC10450.1"/>
    <property type="molecule type" value="Genomic_DNA"/>
</dbReference>
<dbReference type="Proteomes" id="UP000247702">
    <property type="component" value="Unassembled WGS sequence"/>
</dbReference>
<dbReference type="EMBL" id="BLAL01000193">
    <property type="protein sequence ID" value="GES90110.1"/>
    <property type="molecule type" value="Genomic_DNA"/>
</dbReference>
<evidence type="ECO:0008006" key="4">
    <source>
        <dbReference type="Google" id="ProtNLM"/>
    </source>
</evidence>
<keyword evidence="3" id="KW-1185">Reference proteome</keyword>
<name>A0A2Z6SI18_9GLOM</name>
<evidence type="ECO:0000313" key="2">
    <source>
        <dbReference type="EMBL" id="GES90110.1"/>
    </source>
</evidence>
<organism evidence="1 3">
    <name type="scientific">Rhizophagus clarus</name>
    <dbReference type="NCBI Taxonomy" id="94130"/>
    <lineage>
        <taxon>Eukaryota</taxon>
        <taxon>Fungi</taxon>
        <taxon>Fungi incertae sedis</taxon>
        <taxon>Mucoromycota</taxon>
        <taxon>Glomeromycotina</taxon>
        <taxon>Glomeromycetes</taxon>
        <taxon>Glomerales</taxon>
        <taxon>Glomeraceae</taxon>
        <taxon>Rhizophagus</taxon>
    </lineage>
</organism>
<dbReference type="Proteomes" id="UP000615446">
    <property type="component" value="Unassembled WGS sequence"/>
</dbReference>
<reference evidence="2" key="2">
    <citation type="submission" date="2019-10" db="EMBL/GenBank/DDBJ databases">
        <title>Conservation and host-specific expression of non-tandemly repeated heterogenous ribosome RNA gene in arbuscular mycorrhizal fungi.</title>
        <authorList>
            <person name="Maeda T."/>
            <person name="Kobayashi Y."/>
            <person name="Nakagawa T."/>
            <person name="Ezawa T."/>
            <person name="Yamaguchi K."/>
            <person name="Bino T."/>
            <person name="Nishimoto Y."/>
            <person name="Shigenobu S."/>
            <person name="Kawaguchi M."/>
        </authorList>
    </citation>
    <scope>NUCLEOTIDE SEQUENCE</scope>
    <source>
        <strain evidence="2">HR1</strain>
    </source>
</reference>
<evidence type="ECO:0000313" key="3">
    <source>
        <dbReference type="Proteomes" id="UP000247702"/>
    </source>
</evidence>
<comment type="caution">
    <text evidence="1">The sequence shown here is derived from an EMBL/GenBank/DDBJ whole genome shotgun (WGS) entry which is preliminary data.</text>
</comment>
<dbReference type="OrthoDB" id="2307807at2759"/>
<protein>
    <recommendedName>
        <fullName evidence="4">Restriction endonuclease domain-containing protein</fullName>
    </recommendedName>
</protein>
<proteinExistence type="predicted"/>
<dbReference type="AlphaFoldDB" id="A0A2Z6SI18"/>